<organism evidence="1 2">
    <name type="scientific">Phytophthora nicotianae (strain INRA-310)</name>
    <name type="common">Phytophthora parasitica</name>
    <dbReference type="NCBI Taxonomy" id="761204"/>
    <lineage>
        <taxon>Eukaryota</taxon>
        <taxon>Sar</taxon>
        <taxon>Stramenopiles</taxon>
        <taxon>Oomycota</taxon>
        <taxon>Peronosporomycetes</taxon>
        <taxon>Peronosporales</taxon>
        <taxon>Peronosporaceae</taxon>
        <taxon>Phytophthora</taxon>
    </lineage>
</organism>
<accession>W2R6J9</accession>
<dbReference type="AlphaFoldDB" id="W2R6J9"/>
<protein>
    <submittedName>
        <fullName evidence="1">Uncharacterized protein</fullName>
    </submittedName>
</protein>
<dbReference type="Proteomes" id="UP000018817">
    <property type="component" value="Unassembled WGS sequence"/>
</dbReference>
<dbReference type="VEuPathDB" id="FungiDB:PPTG_21275"/>
<dbReference type="RefSeq" id="XP_008894776.1">
    <property type="nucleotide sequence ID" value="XM_008896528.1"/>
</dbReference>
<evidence type="ECO:0000313" key="1">
    <source>
        <dbReference type="EMBL" id="ETN20319.1"/>
    </source>
</evidence>
<name>W2R6J9_PHYN3</name>
<dbReference type="EMBL" id="KI669564">
    <property type="protein sequence ID" value="ETN20319.1"/>
    <property type="molecule type" value="Genomic_DNA"/>
</dbReference>
<reference evidence="2" key="1">
    <citation type="submission" date="2011-12" db="EMBL/GenBank/DDBJ databases">
        <authorList>
            <consortium name="The Broad Institute Genome Sequencing Platform"/>
            <person name="Russ C."/>
            <person name="Tyler B."/>
            <person name="Panabieres F."/>
            <person name="Shan W."/>
            <person name="Tripathy S."/>
            <person name="Grunwald N."/>
            <person name="Machado M."/>
            <person name="Young S.K."/>
            <person name="Zeng Q."/>
            <person name="Gargeya S."/>
            <person name="Fitzgerald M."/>
            <person name="Haas B."/>
            <person name="Abouelleil A."/>
            <person name="Alvarado L."/>
            <person name="Arachchi H.M."/>
            <person name="Berlin A."/>
            <person name="Chapman S.B."/>
            <person name="Gearin G."/>
            <person name="Goldberg J."/>
            <person name="Griggs A."/>
            <person name="Gujja S."/>
            <person name="Hansen M."/>
            <person name="Heiman D."/>
            <person name="Howarth C."/>
            <person name="Larimer J."/>
            <person name="Lui A."/>
            <person name="MacDonald P.J.P."/>
            <person name="McCowen C."/>
            <person name="Montmayeur A."/>
            <person name="Murphy C."/>
            <person name="Neiman D."/>
            <person name="Pearson M."/>
            <person name="Priest M."/>
            <person name="Roberts A."/>
            <person name="Saif S."/>
            <person name="Shea T."/>
            <person name="Sisk P."/>
            <person name="Stolte C."/>
            <person name="Sykes S."/>
            <person name="Wortman J."/>
            <person name="Nusbaum C."/>
            <person name="Birren B."/>
        </authorList>
    </citation>
    <scope>NUCLEOTIDE SEQUENCE [LARGE SCALE GENOMIC DNA]</scope>
    <source>
        <strain evidence="2">INRA-310</strain>
    </source>
</reference>
<sequence length="113" mass="12553">MENKNLRETFHTPLVGNQAFIPSSLHNCVRKYGQLKAPSDIGPFWPSEAKIIGAWDALAAKLVAEASFLRLKLSDETEENEKSMAVSGVSEEESERAIVLDELIELVDDHIES</sequence>
<proteinExistence type="predicted"/>
<gene>
    <name evidence="1" type="ORF">PPTG_21275</name>
</gene>
<evidence type="ECO:0000313" key="2">
    <source>
        <dbReference type="Proteomes" id="UP000018817"/>
    </source>
</evidence>
<dbReference type="GeneID" id="20189874"/>
<reference evidence="1 2" key="2">
    <citation type="submission" date="2013-11" db="EMBL/GenBank/DDBJ databases">
        <title>The Genome Sequence of Phytophthora parasitica INRA-310.</title>
        <authorList>
            <consortium name="The Broad Institute Genomics Platform"/>
            <person name="Russ C."/>
            <person name="Tyler B."/>
            <person name="Panabieres F."/>
            <person name="Shan W."/>
            <person name="Tripathy S."/>
            <person name="Grunwald N."/>
            <person name="Machado M."/>
            <person name="Johnson C.S."/>
            <person name="Arredondo F."/>
            <person name="Hong C."/>
            <person name="Coffey M."/>
            <person name="Young S.K."/>
            <person name="Zeng Q."/>
            <person name="Gargeya S."/>
            <person name="Fitzgerald M."/>
            <person name="Abouelleil A."/>
            <person name="Alvarado L."/>
            <person name="Chapman S.B."/>
            <person name="Gainer-Dewar J."/>
            <person name="Goldberg J."/>
            <person name="Griggs A."/>
            <person name="Gujja S."/>
            <person name="Hansen M."/>
            <person name="Howarth C."/>
            <person name="Imamovic A."/>
            <person name="Ireland A."/>
            <person name="Larimer J."/>
            <person name="McCowan C."/>
            <person name="Murphy C."/>
            <person name="Pearson M."/>
            <person name="Poon T.W."/>
            <person name="Priest M."/>
            <person name="Roberts A."/>
            <person name="Saif S."/>
            <person name="Shea T."/>
            <person name="Sykes S."/>
            <person name="Wortman J."/>
            <person name="Nusbaum C."/>
            <person name="Birren B."/>
        </authorList>
    </citation>
    <scope>NUCLEOTIDE SEQUENCE [LARGE SCALE GENOMIC DNA]</scope>
    <source>
        <strain evidence="1 2">INRA-310</strain>
    </source>
</reference>